<evidence type="ECO:0000256" key="8">
    <source>
        <dbReference type="SAM" id="Phobius"/>
    </source>
</evidence>
<sequence length="304" mass="32878">MDFSSLWNLQGQLFALLAVGLLLRKVGLFNETAKTLLTDLVLYVTLPCSIILSFQMDIKAELLGSLSIIFLISIGVQVICYLLTRLTFLKVDPAKRSVLHYGILVSNAGFLGLPIAGELFGATGLMYASIYLIPQRVVMWTAGLSIFSPAAVNKKQAARKVILHPCMVAVYVGLVLMVTRLSIPAFARMTLSSLGGCTTALSMLLIGSLFGEMKREHLHIDRNLVQFSFLRLVLIPLVSLVIGQLLGIDSLLIGVGVILAAMPGGSSTVILASKYGRDTTYASKLVIISTMLSLVSIPFWGMIL</sequence>
<keyword evidence="3" id="KW-0813">Transport</keyword>
<evidence type="ECO:0000256" key="4">
    <source>
        <dbReference type="ARBA" id="ARBA00022475"/>
    </source>
</evidence>
<dbReference type="InterPro" id="IPR004776">
    <property type="entry name" value="Mem_transp_PIN-like"/>
</dbReference>
<feature type="transmembrane region" description="Helical" evidence="8">
    <location>
        <begin position="62"/>
        <end position="86"/>
    </location>
</feature>
<proteinExistence type="inferred from homology"/>
<feature type="transmembrane region" description="Helical" evidence="8">
    <location>
        <begin position="128"/>
        <end position="150"/>
    </location>
</feature>
<keyword evidence="5 8" id="KW-0812">Transmembrane</keyword>
<dbReference type="InterPro" id="IPR038770">
    <property type="entry name" value="Na+/solute_symporter_sf"/>
</dbReference>
<evidence type="ECO:0000256" key="1">
    <source>
        <dbReference type="ARBA" id="ARBA00004651"/>
    </source>
</evidence>
<accession>A0A644XIQ0</accession>
<dbReference type="GO" id="GO:0055085">
    <property type="term" value="P:transmembrane transport"/>
    <property type="evidence" value="ECO:0007669"/>
    <property type="project" value="InterPro"/>
</dbReference>
<feature type="transmembrane region" description="Helical" evidence="8">
    <location>
        <begin position="189"/>
        <end position="211"/>
    </location>
</feature>
<evidence type="ECO:0000256" key="7">
    <source>
        <dbReference type="ARBA" id="ARBA00023136"/>
    </source>
</evidence>
<evidence type="ECO:0000256" key="2">
    <source>
        <dbReference type="ARBA" id="ARBA00010145"/>
    </source>
</evidence>
<protein>
    <recommendedName>
        <fullName evidence="10">Transporter YfdV</fullName>
    </recommendedName>
</protein>
<dbReference type="PANTHER" id="PTHR36838">
    <property type="entry name" value="AUXIN EFFLUX CARRIER FAMILY PROTEIN"/>
    <property type="match status" value="1"/>
</dbReference>
<feature type="transmembrane region" description="Helical" evidence="8">
    <location>
        <begin position="6"/>
        <end position="24"/>
    </location>
</feature>
<name>A0A644XIQ0_9ZZZZ</name>
<evidence type="ECO:0000256" key="3">
    <source>
        <dbReference type="ARBA" id="ARBA00022448"/>
    </source>
</evidence>
<dbReference type="GO" id="GO:0005886">
    <property type="term" value="C:plasma membrane"/>
    <property type="evidence" value="ECO:0007669"/>
    <property type="project" value="UniProtKB-SubCell"/>
</dbReference>
<feature type="transmembrane region" description="Helical" evidence="8">
    <location>
        <begin position="36"/>
        <end position="56"/>
    </location>
</feature>
<dbReference type="EMBL" id="VSSQ01002548">
    <property type="protein sequence ID" value="MPM16082.1"/>
    <property type="molecule type" value="Genomic_DNA"/>
</dbReference>
<evidence type="ECO:0000256" key="6">
    <source>
        <dbReference type="ARBA" id="ARBA00022989"/>
    </source>
</evidence>
<evidence type="ECO:0000313" key="9">
    <source>
        <dbReference type="EMBL" id="MPM16082.1"/>
    </source>
</evidence>
<comment type="subcellular location">
    <subcellularLocation>
        <location evidence="1">Cell membrane</location>
        <topology evidence="1">Multi-pass membrane protein</topology>
    </subcellularLocation>
</comment>
<comment type="caution">
    <text evidence="9">The sequence shown here is derived from an EMBL/GenBank/DDBJ whole genome shotgun (WGS) entry which is preliminary data.</text>
</comment>
<dbReference type="AlphaFoldDB" id="A0A644XIQ0"/>
<feature type="transmembrane region" description="Helical" evidence="8">
    <location>
        <begin position="251"/>
        <end position="273"/>
    </location>
</feature>
<dbReference type="Gene3D" id="1.20.1530.20">
    <property type="match status" value="1"/>
</dbReference>
<keyword evidence="4" id="KW-1003">Cell membrane</keyword>
<organism evidence="9">
    <name type="scientific">bioreactor metagenome</name>
    <dbReference type="NCBI Taxonomy" id="1076179"/>
    <lineage>
        <taxon>unclassified sequences</taxon>
        <taxon>metagenomes</taxon>
        <taxon>ecological metagenomes</taxon>
    </lineage>
</organism>
<reference evidence="9" key="1">
    <citation type="submission" date="2019-08" db="EMBL/GenBank/DDBJ databases">
        <authorList>
            <person name="Kucharzyk K."/>
            <person name="Murdoch R.W."/>
            <person name="Higgins S."/>
            <person name="Loffler F."/>
        </authorList>
    </citation>
    <scope>NUCLEOTIDE SEQUENCE</scope>
</reference>
<keyword evidence="7 8" id="KW-0472">Membrane</keyword>
<evidence type="ECO:0000256" key="5">
    <source>
        <dbReference type="ARBA" id="ARBA00022692"/>
    </source>
</evidence>
<feature type="transmembrane region" description="Helical" evidence="8">
    <location>
        <begin position="162"/>
        <end position="183"/>
    </location>
</feature>
<dbReference type="Pfam" id="PF03547">
    <property type="entry name" value="Mem_trans"/>
    <property type="match status" value="2"/>
</dbReference>
<evidence type="ECO:0008006" key="10">
    <source>
        <dbReference type="Google" id="ProtNLM"/>
    </source>
</evidence>
<feature type="transmembrane region" description="Helical" evidence="8">
    <location>
        <begin position="223"/>
        <end position="245"/>
    </location>
</feature>
<dbReference type="PANTHER" id="PTHR36838:SF1">
    <property type="entry name" value="SLR1864 PROTEIN"/>
    <property type="match status" value="1"/>
</dbReference>
<comment type="similarity">
    <text evidence="2">Belongs to the auxin efflux carrier (TC 2.A.69) family.</text>
</comment>
<gene>
    <name evidence="9" type="ORF">SDC9_62456</name>
</gene>
<feature type="transmembrane region" description="Helical" evidence="8">
    <location>
        <begin position="285"/>
        <end position="303"/>
    </location>
</feature>
<feature type="transmembrane region" description="Helical" evidence="8">
    <location>
        <begin position="98"/>
        <end position="116"/>
    </location>
</feature>
<keyword evidence="6 8" id="KW-1133">Transmembrane helix</keyword>